<dbReference type="InterPro" id="IPR003774">
    <property type="entry name" value="AlgH-like"/>
</dbReference>
<organism evidence="2 3">
    <name type="scientific">Sphingobacterium deserti</name>
    <dbReference type="NCBI Taxonomy" id="1229276"/>
    <lineage>
        <taxon>Bacteria</taxon>
        <taxon>Pseudomonadati</taxon>
        <taxon>Bacteroidota</taxon>
        <taxon>Sphingobacteriia</taxon>
        <taxon>Sphingobacteriales</taxon>
        <taxon>Sphingobacteriaceae</taxon>
        <taxon>Sphingobacterium</taxon>
    </lineage>
</organism>
<reference evidence="2 3" key="2">
    <citation type="journal article" date="2015" name="PLoS ONE">
        <title>Whole-Genome Optical Mapping and Finished Genome Sequence of Sphingobacterium deserti sp. nov., a New Species Isolated from the Western Desert of China.</title>
        <authorList>
            <person name="Teng C."/>
            <person name="Zhou Z."/>
            <person name="Molnar I."/>
            <person name="Li X."/>
            <person name="Tang R."/>
            <person name="Chen M."/>
            <person name="Wang L."/>
            <person name="Su S."/>
            <person name="Zhang W."/>
            <person name="Lin M."/>
        </authorList>
    </citation>
    <scope>NUCLEOTIDE SEQUENCE [LARGE SCALE GENOMIC DNA]</scope>
    <source>
        <strain evidence="3">ACCC05744</strain>
    </source>
</reference>
<dbReference type="RefSeq" id="WP_037500904.1">
    <property type="nucleotide sequence ID" value="NZ_JJMU01000053.1"/>
</dbReference>
<dbReference type="SUPFAM" id="SSF143456">
    <property type="entry name" value="VC0467-like"/>
    <property type="match status" value="1"/>
</dbReference>
<dbReference type="Proteomes" id="UP000031802">
    <property type="component" value="Unassembled WGS sequence"/>
</dbReference>
<dbReference type="PATRIC" id="fig|1229276.3.peg.2988"/>
<dbReference type="AlphaFoldDB" id="A0A0B8T727"/>
<proteinExistence type="inferred from homology"/>
<dbReference type="PANTHER" id="PTHR30327:SF1">
    <property type="entry name" value="UPF0301 PROTEIN YQGE"/>
    <property type="match status" value="1"/>
</dbReference>
<sequence length="188" mass="21200">MFNTDIPKKGSLLLSEPFMLDTNFERSVILLCDHDDQNGTMGLVLNNKSSLLLSDVIQEVNNPNFPLYIGGPVNMEALFFIHNIPEQIEGALPLFEDMYFGGDFEQALFLINDKLIDNTNIKFFIGYAGWNVGQLQAEIQQNSWAVHNKFPTALLLLQDGEDLWKQALINLGPKYAHVANFPKTPDLN</sequence>
<accession>A0A0B8T727</accession>
<evidence type="ECO:0000313" key="3">
    <source>
        <dbReference type="Proteomes" id="UP000031802"/>
    </source>
</evidence>
<protein>
    <submittedName>
        <fullName evidence="2">Uncharacterized protein</fullName>
    </submittedName>
</protein>
<evidence type="ECO:0000256" key="1">
    <source>
        <dbReference type="ARBA" id="ARBA00009600"/>
    </source>
</evidence>
<dbReference type="PANTHER" id="PTHR30327">
    <property type="entry name" value="UNCHARACTERIZED PROTEIN YQGE"/>
    <property type="match status" value="1"/>
</dbReference>
<dbReference type="EMBL" id="JJMU01000053">
    <property type="protein sequence ID" value="KGE13360.1"/>
    <property type="molecule type" value="Genomic_DNA"/>
</dbReference>
<reference evidence="3" key="1">
    <citation type="submission" date="2014-04" db="EMBL/GenBank/DDBJ databases">
        <title>Whole-Genome optical mapping and complete genome sequence of Sphingobacterium deserti sp. nov., a new spaces isolated from desert in the west of China.</title>
        <authorList>
            <person name="Teng C."/>
            <person name="Zhou Z."/>
            <person name="Li X."/>
            <person name="Chen M."/>
            <person name="Lin M."/>
            <person name="Wang L."/>
            <person name="Su S."/>
            <person name="Zhang C."/>
            <person name="Zhang W."/>
        </authorList>
    </citation>
    <scope>NUCLEOTIDE SEQUENCE [LARGE SCALE GENOMIC DNA]</scope>
    <source>
        <strain evidence="3">ACCC05744</strain>
    </source>
</reference>
<keyword evidence="3" id="KW-1185">Reference proteome</keyword>
<dbReference type="GO" id="GO:0005829">
    <property type="term" value="C:cytosol"/>
    <property type="evidence" value="ECO:0007669"/>
    <property type="project" value="TreeGrafter"/>
</dbReference>
<comment type="similarity">
    <text evidence="1">Belongs to the UPF0301 (AlgH) family.</text>
</comment>
<dbReference type="eggNOG" id="COG1678">
    <property type="taxonomic scope" value="Bacteria"/>
</dbReference>
<dbReference type="Gene3D" id="3.40.1740.10">
    <property type="entry name" value="VC0467-like"/>
    <property type="match status" value="1"/>
</dbReference>
<comment type="caution">
    <text evidence="2">The sequence shown here is derived from an EMBL/GenBank/DDBJ whole genome shotgun (WGS) entry which is preliminary data.</text>
</comment>
<evidence type="ECO:0000313" key="2">
    <source>
        <dbReference type="EMBL" id="KGE13360.1"/>
    </source>
</evidence>
<name>A0A0B8T727_9SPHI</name>
<dbReference type="Pfam" id="PF02622">
    <property type="entry name" value="DUF179"/>
    <property type="match status" value="1"/>
</dbReference>
<gene>
    <name evidence="2" type="ORF">DI53_2891</name>
</gene>
<dbReference type="OrthoDB" id="9807486at2"/>
<dbReference type="STRING" id="1229276.DI53_2891"/>